<feature type="domain" description="TadE-like" evidence="2">
    <location>
        <begin position="29"/>
        <end position="59"/>
    </location>
</feature>
<dbReference type="InterPro" id="IPR012495">
    <property type="entry name" value="TadE-like_dom"/>
</dbReference>
<keyword evidence="1" id="KW-0812">Transmembrane</keyword>
<keyword evidence="1" id="KW-1133">Transmembrane helix</keyword>
<evidence type="ECO:0000259" key="2">
    <source>
        <dbReference type="Pfam" id="PF07811"/>
    </source>
</evidence>
<dbReference type="Proteomes" id="UP000243904">
    <property type="component" value="Chromosome I"/>
</dbReference>
<proteinExistence type="predicted"/>
<evidence type="ECO:0000313" key="4">
    <source>
        <dbReference type="Proteomes" id="UP000243904"/>
    </source>
</evidence>
<gene>
    <name evidence="3" type="ORF">SAMN05444158_5853</name>
</gene>
<name>A0A1H2A336_9BRAD</name>
<evidence type="ECO:0000256" key="1">
    <source>
        <dbReference type="SAM" id="Phobius"/>
    </source>
</evidence>
<protein>
    <submittedName>
        <fullName evidence="3">Flp pilus assembly protein TadG</fullName>
    </submittedName>
</protein>
<dbReference type="EMBL" id="LT629750">
    <property type="protein sequence ID" value="SDT40375.1"/>
    <property type="molecule type" value="Genomic_DNA"/>
</dbReference>
<feature type="transmembrane region" description="Helical" evidence="1">
    <location>
        <begin position="28"/>
        <end position="49"/>
    </location>
</feature>
<dbReference type="Pfam" id="PF07811">
    <property type="entry name" value="TadE"/>
    <property type="match status" value="1"/>
</dbReference>
<keyword evidence="1" id="KW-0472">Membrane</keyword>
<evidence type="ECO:0000313" key="3">
    <source>
        <dbReference type="EMBL" id="SDT40375.1"/>
    </source>
</evidence>
<accession>A0A1H2A336</accession>
<organism evidence="3 4">
    <name type="scientific">Bradyrhizobium canariense</name>
    <dbReference type="NCBI Taxonomy" id="255045"/>
    <lineage>
        <taxon>Bacteria</taxon>
        <taxon>Pseudomonadati</taxon>
        <taxon>Pseudomonadota</taxon>
        <taxon>Alphaproteobacteria</taxon>
        <taxon>Hyphomicrobiales</taxon>
        <taxon>Nitrobacteraceae</taxon>
        <taxon>Bradyrhizobium</taxon>
    </lineage>
</organism>
<dbReference type="AlphaFoldDB" id="A0A1H2A336"/>
<keyword evidence="4" id="KW-1185">Reference proteome</keyword>
<sequence>MSRVEKPVSKMWLRARLSIRGLIRDRSAVAAIEFAMVVPIMLVLFFGTVEFSSGVAVDRKVSLMAHTLSDLASQSPTTGVSDSDFVGFFAANAAIMQPYDTTPLKAVISELYVDGTTTPPQARVQWSKGYQGGTPLAAKTVVTVPGALLVGGTYLIYSQVNYLYTPTVGYVMSKAGINLSDVSYTRPRQSNCVIYPAVVPPTPIPPCPTS</sequence>
<reference evidence="4" key="1">
    <citation type="submission" date="2016-10" db="EMBL/GenBank/DDBJ databases">
        <authorList>
            <person name="Varghese N."/>
            <person name="Submissions S."/>
        </authorList>
    </citation>
    <scope>NUCLEOTIDE SEQUENCE [LARGE SCALE GENOMIC DNA]</scope>
    <source>
        <strain evidence="4">GAS369</strain>
    </source>
</reference>